<reference evidence="1 2" key="1">
    <citation type="journal article" date="2014" name="BMC Genomics">
        <title>Genome sequences characterizing five mutations in RNA polymerase and major capsid of phages [greek small letter phi]A318 and [greek small letter phi]As51 of Vibrio alginolyticus with different burst efficiencies.</title>
        <authorList>
            <person name="Liu W."/>
            <person name="Lin Y.R."/>
            <person name="Lu M.W."/>
            <person name="Sung P.J."/>
            <person name="Wang W.H."/>
            <person name="Lin C.S."/>
        </authorList>
    </citation>
    <scope>NUCLEOTIDE SEQUENCE [LARGE SCALE GENOMIC DNA]</scope>
</reference>
<dbReference type="Proteomes" id="UP000027495">
    <property type="component" value="Segment"/>
</dbReference>
<sequence length="53" mass="6190">MSIKKKRIKVTLVLDVPDKDASKFHLDLIKRMHKYLSKWACTVFAVDTEISNK</sequence>
<organism evidence="1 2">
    <name type="scientific">Vibrio phage phi-A318</name>
    <dbReference type="NCBI Taxonomy" id="1151014"/>
    <lineage>
        <taxon>Viruses</taxon>
        <taxon>Duplodnaviria</taxon>
        <taxon>Heunggongvirae</taxon>
        <taxon>Uroviricota</taxon>
        <taxon>Caudoviricetes</taxon>
        <taxon>Autographivirales</taxon>
        <taxon>Autosignataviridae</taxon>
        <taxon>Colwellvirinae</taxon>
        <taxon>Kaohsiungvirus</taxon>
        <taxon>Kaohsiungvirus A318</taxon>
    </lineage>
</organism>
<dbReference type="KEGG" id="vg:22474983"/>
<evidence type="ECO:0000313" key="1">
    <source>
        <dbReference type="EMBL" id="AGZ17771.1"/>
    </source>
</evidence>
<protein>
    <submittedName>
        <fullName evidence="1">Uncharacterized protein</fullName>
    </submittedName>
</protein>
<evidence type="ECO:0000313" key="2">
    <source>
        <dbReference type="Proteomes" id="UP000027495"/>
    </source>
</evidence>
<dbReference type="EMBL" id="KF322026">
    <property type="protein sequence ID" value="AGZ17771.1"/>
    <property type="molecule type" value="Genomic_DNA"/>
</dbReference>
<dbReference type="RefSeq" id="YP_009110756.1">
    <property type="nucleotide sequence ID" value="NC_025822.1"/>
</dbReference>
<keyword evidence="2" id="KW-1185">Reference proteome</keyword>
<name>A0A067YAT0_9CAUD</name>
<accession>A0A067YAT0</accession>
<dbReference type="GeneID" id="22474983"/>
<proteinExistence type="predicted"/>